<evidence type="ECO:0000256" key="1">
    <source>
        <dbReference type="ARBA" id="ARBA00007452"/>
    </source>
</evidence>
<evidence type="ECO:0000256" key="5">
    <source>
        <dbReference type="ARBA" id="ARBA00023204"/>
    </source>
</evidence>
<comment type="caution">
    <text evidence="8">The sequence shown here is derived from an EMBL/GenBank/DDBJ whole genome shotgun (WGS) entry which is preliminary data.</text>
</comment>
<keyword evidence="4" id="KW-0233">DNA recombination</keyword>
<accession>A0A1G2KUD5</accession>
<sequence>MRIHFTEGIVLKKEPHGEADALFTFLTNDFGKIRCVAKGVRKQEAKLKGHMEVFSHVAIGFVIGKNMYRLTSADMKMFFPQIRRHPPALHGAATLVDMLDRNIFEERDDPRLFDLASATLLELEAGAGGALSDGTAPRGDGIEGTLLRFQAELLSVLGLLPEGGAQAALVRSLVREHLGCTWAPFSDILRVV</sequence>
<evidence type="ECO:0000256" key="3">
    <source>
        <dbReference type="ARBA" id="ARBA00022763"/>
    </source>
</evidence>
<gene>
    <name evidence="8" type="ORF">A3C16_05755</name>
</gene>
<dbReference type="AlphaFoldDB" id="A0A1G2KUD5"/>
<keyword evidence="5" id="KW-0234">DNA repair</keyword>
<name>A0A1G2KUD5_9BACT</name>
<dbReference type="GO" id="GO:0006310">
    <property type="term" value="P:DNA recombination"/>
    <property type="evidence" value="ECO:0007669"/>
    <property type="project" value="UniProtKB-KW"/>
</dbReference>
<evidence type="ECO:0000256" key="6">
    <source>
        <dbReference type="ARBA" id="ARBA00033409"/>
    </source>
</evidence>
<evidence type="ECO:0000313" key="9">
    <source>
        <dbReference type="Proteomes" id="UP000177811"/>
    </source>
</evidence>
<evidence type="ECO:0000313" key="8">
    <source>
        <dbReference type="EMBL" id="OHA02031.1"/>
    </source>
</evidence>
<evidence type="ECO:0000256" key="4">
    <source>
        <dbReference type="ARBA" id="ARBA00023172"/>
    </source>
</evidence>
<dbReference type="PANTHER" id="PTHR33991">
    <property type="entry name" value="DNA REPAIR PROTEIN RECO"/>
    <property type="match status" value="1"/>
</dbReference>
<dbReference type="Gene3D" id="2.40.50.140">
    <property type="entry name" value="Nucleic acid-binding proteins"/>
    <property type="match status" value="1"/>
</dbReference>
<dbReference type="Proteomes" id="UP000177811">
    <property type="component" value="Unassembled WGS sequence"/>
</dbReference>
<protein>
    <recommendedName>
        <fullName evidence="2">DNA repair protein RecO</fullName>
    </recommendedName>
    <alternativeName>
        <fullName evidence="6">Recombination protein O</fullName>
    </alternativeName>
</protein>
<dbReference type="Gene3D" id="1.20.1440.120">
    <property type="entry name" value="Recombination protein O, C-terminal domain"/>
    <property type="match status" value="1"/>
</dbReference>
<dbReference type="InterPro" id="IPR042242">
    <property type="entry name" value="RecO_C"/>
</dbReference>
<organism evidence="8 9">
    <name type="scientific">Candidatus Sungbacteria bacterium RIFCSPHIGHO2_02_FULL_51_29</name>
    <dbReference type="NCBI Taxonomy" id="1802273"/>
    <lineage>
        <taxon>Bacteria</taxon>
        <taxon>Candidatus Sungiibacteriota</taxon>
    </lineage>
</organism>
<dbReference type="NCBIfam" id="TIGR00613">
    <property type="entry name" value="reco"/>
    <property type="match status" value="1"/>
</dbReference>
<dbReference type="InterPro" id="IPR012340">
    <property type="entry name" value="NA-bd_OB-fold"/>
</dbReference>
<dbReference type="GO" id="GO:0043590">
    <property type="term" value="C:bacterial nucleoid"/>
    <property type="evidence" value="ECO:0007669"/>
    <property type="project" value="TreeGrafter"/>
</dbReference>
<feature type="domain" description="DNA replication/recombination mediator RecO N-terminal" evidence="7">
    <location>
        <begin position="1"/>
        <end position="75"/>
    </location>
</feature>
<evidence type="ECO:0000259" key="7">
    <source>
        <dbReference type="Pfam" id="PF11967"/>
    </source>
</evidence>
<dbReference type="GO" id="GO:0006302">
    <property type="term" value="P:double-strand break repair"/>
    <property type="evidence" value="ECO:0007669"/>
    <property type="project" value="TreeGrafter"/>
</dbReference>
<keyword evidence="3" id="KW-0227">DNA damage</keyword>
<dbReference type="SUPFAM" id="SSF50249">
    <property type="entry name" value="Nucleic acid-binding proteins"/>
    <property type="match status" value="1"/>
</dbReference>
<comment type="similarity">
    <text evidence="1">Belongs to the RecO family.</text>
</comment>
<reference evidence="8 9" key="1">
    <citation type="journal article" date="2016" name="Nat. Commun.">
        <title>Thousands of microbial genomes shed light on interconnected biogeochemical processes in an aquifer system.</title>
        <authorList>
            <person name="Anantharaman K."/>
            <person name="Brown C.T."/>
            <person name="Hug L.A."/>
            <person name="Sharon I."/>
            <person name="Castelle C.J."/>
            <person name="Probst A.J."/>
            <person name="Thomas B.C."/>
            <person name="Singh A."/>
            <person name="Wilkins M.J."/>
            <person name="Karaoz U."/>
            <person name="Brodie E.L."/>
            <person name="Williams K.H."/>
            <person name="Hubbard S.S."/>
            <person name="Banfield J.F."/>
        </authorList>
    </citation>
    <scope>NUCLEOTIDE SEQUENCE [LARGE SCALE GENOMIC DNA]</scope>
</reference>
<dbReference type="PANTHER" id="PTHR33991:SF1">
    <property type="entry name" value="DNA REPAIR PROTEIN RECO"/>
    <property type="match status" value="1"/>
</dbReference>
<dbReference type="EMBL" id="MHQL01000048">
    <property type="protein sequence ID" value="OHA02031.1"/>
    <property type="molecule type" value="Genomic_DNA"/>
</dbReference>
<dbReference type="InterPro" id="IPR003717">
    <property type="entry name" value="RecO"/>
</dbReference>
<proteinExistence type="inferred from homology"/>
<evidence type="ECO:0000256" key="2">
    <source>
        <dbReference type="ARBA" id="ARBA00021310"/>
    </source>
</evidence>
<dbReference type="InterPro" id="IPR022572">
    <property type="entry name" value="DNA_rep/recomb_RecO_N"/>
</dbReference>
<dbReference type="Pfam" id="PF11967">
    <property type="entry name" value="RecO_N"/>
    <property type="match status" value="1"/>
</dbReference>